<dbReference type="EC" id="1.4.3.-" evidence="6"/>
<proteinExistence type="inferred from homology"/>
<keyword evidence="6" id="KW-0472">Membrane</keyword>
<dbReference type="EMBL" id="KQ257450">
    <property type="protein sequence ID" value="KND05207.1"/>
    <property type="molecule type" value="Genomic_DNA"/>
</dbReference>
<dbReference type="VEuPathDB" id="FungiDB:SPPG_00867"/>
<dbReference type="InterPro" id="IPR036188">
    <property type="entry name" value="FAD/NAD-bd_sf"/>
</dbReference>
<dbReference type="eggNOG" id="KOG0029">
    <property type="taxonomic scope" value="Eukaryota"/>
</dbReference>
<feature type="binding site" evidence="5">
    <location>
        <begin position="44"/>
        <end position="45"/>
    </location>
    <ligand>
        <name>FAD</name>
        <dbReference type="ChEBI" id="CHEBI:57692"/>
    </ligand>
</feature>
<reference evidence="8 9" key="1">
    <citation type="submission" date="2009-08" db="EMBL/GenBank/DDBJ databases">
        <title>The Genome Sequence of Spizellomyces punctatus strain DAOM BR117.</title>
        <authorList>
            <consortium name="The Broad Institute Genome Sequencing Platform"/>
            <person name="Russ C."/>
            <person name="Cuomo C."/>
            <person name="Shea T."/>
            <person name="Young S.K."/>
            <person name="Zeng Q."/>
            <person name="Koehrsen M."/>
            <person name="Haas B."/>
            <person name="Borodovsky M."/>
            <person name="Guigo R."/>
            <person name="Alvarado L."/>
            <person name="Berlin A."/>
            <person name="Bochicchio J."/>
            <person name="Borenstein D."/>
            <person name="Chapman S."/>
            <person name="Chen Z."/>
            <person name="Engels R."/>
            <person name="Freedman E."/>
            <person name="Gellesch M."/>
            <person name="Goldberg J."/>
            <person name="Griggs A."/>
            <person name="Gujja S."/>
            <person name="Heiman D."/>
            <person name="Hepburn T."/>
            <person name="Howarth C."/>
            <person name="Jen D."/>
            <person name="Larson L."/>
            <person name="Lewis B."/>
            <person name="Mehta T."/>
            <person name="Park D."/>
            <person name="Pearson M."/>
            <person name="Roberts A."/>
            <person name="Saif S."/>
            <person name="Shenoy N."/>
            <person name="Sisk P."/>
            <person name="Stolte C."/>
            <person name="Sykes S."/>
            <person name="Thomson T."/>
            <person name="Walk T."/>
            <person name="White J."/>
            <person name="Yandava C."/>
            <person name="Burger G."/>
            <person name="Gray M.W."/>
            <person name="Holland P.W.H."/>
            <person name="King N."/>
            <person name="Lang F.B.F."/>
            <person name="Roger A.J."/>
            <person name="Ruiz-Trillo I."/>
            <person name="Lander E."/>
            <person name="Nusbaum C."/>
        </authorList>
    </citation>
    <scope>NUCLEOTIDE SEQUENCE [LARGE SCALE GENOMIC DNA]</scope>
    <source>
        <strain evidence="8 9">DAOM BR117</strain>
    </source>
</reference>
<accession>A0A0L0HVU1</accession>
<evidence type="ECO:0000256" key="1">
    <source>
        <dbReference type="ARBA" id="ARBA00001974"/>
    </source>
</evidence>
<keyword evidence="6" id="KW-0285">Flavoprotein</keyword>
<evidence type="ECO:0000256" key="4">
    <source>
        <dbReference type="ARBA" id="ARBA00048448"/>
    </source>
</evidence>
<dbReference type="AlphaFoldDB" id="A0A0L0HVU1"/>
<feature type="binding site" evidence="5">
    <location>
        <position position="442"/>
    </location>
    <ligand>
        <name>FAD</name>
        <dbReference type="ChEBI" id="CHEBI:57692"/>
    </ligand>
</feature>
<dbReference type="SUPFAM" id="SSF54373">
    <property type="entry name" value="FAD-linked reductases, C-terminal domain"/>
    <property type="match status" value="1"/>
</dbReference>
<dbReference type="GO" id="GO:0097621">
    <property type="term" value="F:monoamine oxidase activity"/>
    <property type="evidence" value="ECO:0007669"/>
    <property type="project" value="UniProtKB-EC"/>
</dbReference>
<evidence type="ECO:0000256" key="5">
    <source>
        <dbReference type="PIRSR" id="PIRSR601613-1"/>
    </source>
</evidence>
<protein>
    <recommendedName>
        <fullName evidence="6">Amine oxidase</fullName>
        <ecNumber evidence="6">1.4.3.-</ecNumber>
    </recommendedName>
</protein>
<keyword evidence="9" id="KW-1185">Reference proteome</keyword>
<evidence type="ECO:0000256" key="2">
    <source>
        <dbReference type="ARBA" id="ARBA00005995"/>
    </source>
</evidence>
<keyword evidence="6" id="KW-0274">FAD</keyword>
<dbReference type="OrthoDB" id="5046242at2759"/>
<dbReference type="InterPro" id="IPR001613">
    <property type="entry name" value="Flavin_amine_oxidase"/>
</dbReference>
<feature type="binding site" evidence="5">
    <location>
        <position position="250"/>
    </location>
    <ligand>
        <name>FAD</name>
        <dbReference type="ChEBI" id="CHEBI:57692"/>
    </ligand>
</feature>
<keyword evidence="3 6" id="KW-0560">Oxidoreductase</keyword>
<keyword evidence="6" id="KW-1133">Transmembrane helix</keyword>
<dbReference type="RefSeq" id="XP_016613246.1">
    <property type="nucleotide sequence ID" value="XM_016749196.1"/>
</dbReference>
<feature type="domain" description="Amine oxidase" evidence="7">
    <location>
        <begin position="24"/>
        <end position="466"/>
    </location>
</feature>
<gene>
    <name evidence="8" type="ORF">SPPG_00867</name>
</gene>
<evidence type="ECO:0000256" key="3">
    <source>
        <dbReference type="ARBA" id="ARBA00023002"/>
    </source>
</evidence>
<dbReference type="GeneID" id="27684569"/>
<evidence type="ECO:0000256" key="6">
    <source>
        <dbReference type="RuleBase" id="RU362067"/>
    </source>
</evidence>
<evidence type="ECO:0000313" key="9">
    <source>
        <dbReference type="Proteomes" id="UP000053201"/>
    </source>
</evidence>
<comment type="similarity">
    <text evidence="2 6">Belongs to the flavin monoamine oxidase family.</text>
</comment>
<dbReference type="Gene3D" id="3.90.660.10">
    <property type="match status" value="1"/>
</dbReference>
<evidence type="ECO:0000259" key="7">
    <source>
        <dbReference type="Pfam" id="PF01593"/>
    </source>
</evidence>
<sequence length="521" mass="56744">MSNENSTTSKEHHVYNVIVVGAGIAGLTAARKCIQAGLKVLVLEARDRVGGRTLSKPINDTTTPPYSIDLGGMWINPETQPLITAIVSEFNLTPFPQHHSGKTLIELKSGNVASYEGDIPSISIPSLLDVQWAILKLEKMATKVPLDDPTACVDSYEWDAVTLAEWMRRNLWTSQARQMFDMATRAVLGVDPENISLLWFLFYCHSGKGLRSLLEVQGAQKMRITQGAQSISNNLAAALPKGTVLLDSPVHAIVSSSSSTRVFTRSSSQPYHAQTVILALPPPQLASLTFTPPLPPSKTHFLQKASTMGCFTKMICRYESAFWRDLGLSGEMVSHVGPVSLVFDSSNDDGSVPCMTAFVTSAQGRVWADGDEDSRRQQVLQHLYRLVGDERVLKPVEVVEMDWGKELYSGGCPVASLTTGVLTSHGTESRRPVGNIHFAGTETATEWCGYMDGAVQSGHRAADEVIAKLQGKVFALVSPRKVGKRYDAETSGWWMIGAVLGAVAGSWIMFFQNGNRGLFQA</sequence>
<comment type="cofactor">
    <cofactor evidence="1 6">
        <name>FAD</name>
        <dbReference type="ChEBI" id="CHEBI:57692"/>
    </cofactor>
</comment>
<dbReference type="STRING" id="645134.A0A0L0HVU1"/>
<dbReference type="SUPFAM" id="SSF51905">
    <property type="entry name" value="FAD/NAD(P)-binding domain"/>
    <property type="match status" value="1"/>
</dbReference>
<dbReference type="PANTHER" id="PTHR43563">
    <property type="entry name" value="AMINE OXIDASE"/>
    <property type="match status" value="1"/>
</dbReference>
<dbReference type="InterPro" id="IPR050703">
    <property type="entry name" value="Flavin_MAO"/>
</dbReference>
<dbReference type="PRINTS" id="PR00757">
    <property type="entry name" value="AMINEOXDASEF"/>
</dbReference>
<keyword evidence="6" id="KW-0812">Transmembrane</keyword>
<dbReference type="InterPro" id="IPR002937">
    <property type="entry name" value="Amino_oxidase"/>
</dbReference>
<feature type="binding site" evidence="5">
    <location>
        <position position="358"/>
    </location>
    <ligand>
        <name>substrate</name>
    </ligand>
</feature>
<dbReference type="PANTHER" id="PTHR43563:SF14">
    <property type="entry name" value="AMINE OXIDASE"/>
    <property type="match status" value="1"/>
</dbReference>
<organism evidence="8 9">
    <name type="scientific">Spizellomyces punctatus (strain DAOM BR117)</name>
    <dbReference type="NCBI Taxonomy" id="645134"/>
    <lineage>
        <taxon>Eukaryota</taxon>
        <taxon>Fungi</taxon>
        <taxon>Fungi incertae sedis</taxon>
        <taxon>Chytridiomycota</taxon>
        <taxon>Chytridiomycota incertae sedis</taxon>
        <taxon>Chytridiomycetes</taxon>
        <taxon>Spizellomycetales</taxon>
        <taxon>Spizellomycetaceae</taxon>
        <taxon>Spizellomyces</taxon>
    </lineage>
</organism>
<dbReference type="Gene3D" id="1.10.405.10">
    <property type="entry name" value="Guanine Nucleotide Dissociation Inhibitor, domain 1"/>
    <property type="match status" value="1"/>
</dbReference>
<dbReference type="OMA" id="GHEWSTE"/>
<dbReference type="Pfam" id="PF01593">
    <property type="entry name" value="Amino_oxidase"/>
    <property type="match status" value="1"/>
</dbReference>
<evidence type="ECO:0000313" key="8">
    <source>
        <dbReference type="EMBL" id="KND05207.1"/>
    </source>
</evidence>
<feature type="transmembrane region" description="Helical" evidence="6">
    <location>
        <begin position="492"/>
        <end position="511"/>
    </location>
</feature>
<name>A0A0L0HVU1_SPIPD</name>
<comment type="catalytic activity">
    <reaction evidence="4">
        <text>a secondary aliphatic amine + O2 + H2O = a primary amine + an aldehyde + H2O2</text>
        <dbReference type="Rhea" id="RHEA:26414"/>
        <dbReference type="ChEBI" id="CHEBI:15377"/>
        <dbReference type="ChEBI" id="CHEBI:15379"/>
        <dbReference type="ChEBI" id="CHEBI:16240"/>
        <dbReference type="ChEBI" id="CHEBI:17478"/>
        <dbReference type="ChEBI" id="CHEBI:58855"/>
        <dbReference type="ChEBI" id="CHEBI:65296"/>
        <dbReference type="EC" id="1.4.3.4"/>
    </reaction>
</comment>
<dbReference type="Gene3D" id="3.50.50.60">
    <property type="entry name" value="FAD/NAD(P)-binding domain"/>
    <property type="match status" value="1"/>
</dbReference>
<dbReference type="InParanoid" id="A0A0L0HVU1"/>
<dbReference type="Proteomes" id="UP000053201">
    <property type="component" value="Unassembled WGS sequence"/>
</dbReference>